<evidence type="ECO:0000256" key="3">
    <source>
        <dbReference type="ARBA" id="ARBA00014856"/>
    </source>
</evidence>
<dbReference type="OrthoDB" id="10250730at2759"/>
<comment type="subunit">
    <text evidence="2">Homodimer.</text>
</comment>
<dbReference type="InterPro" id="IPR036866">
    <property type="entry name" value="RibonucZ/Hydroxyglut_hydro"/>
</dbReference>
<dbReference type="Proteomes" id="UP000198287">
    <property type="component" value="Unassembled WGS sequence"/>
</dbReference>
<evidence type="ECO:0000256" key="5">
    <source>
        <dbReference type="ARBA" id="ARBA00044690"/>
    </source>
</evidence>
<evidence type="ECO:0000313" key="8">
    <source>
        <dbReference type="EMBL" id="OXA50252.1"/>
    </source>
</evidence>
<comment type="function">
    <text evidence="6">Endoribonuclease that catalyzes the hydrolysis of histone-coding pre-mRNA 3'-end. Involved in histone pre-mRNA processing during the S-phase of the cell cycle, which is required for entering/progressing through S-phase. Cleaves histone pre-mRNA at a major and a minor cleavage site after the 5'-ACCCA-3' and the 5'-ACCCACA-3' sequence, respectively, and located downstream of the stem-loop. May require the presence of the HDE element located at the histone pre-RNA 3'-end to avoid non-specific cleavage.</text>
</comment>
<feature type="domain" description="Metallo-beta-lactamase" evidence="7">
    <location>
        <begin position="30"/>
        <end position="208"/>
    </location>
</feature>
<evidence type="ECO:0000256" key="2">
    <source>
        <dbReference type="ARBA" id="ARBA00011738"/>
    </source>
</evidence>
<dbReference type="PANTHER" id="PTHR23200">
    <property type="entry name" value="METALLO-BETA-LACTAMASE DOMAIN-CONTAINING PROTEIN 1"/>
    <property type="match status" value="1"/>
</dbReference>
<comment type="catalytic activity">
    <reaction evidence="5">
        <text>a ribonucleotidyl-ribonucleotide-RNA + H2O = a 3'-end ribonucleotide-RNA + a 5'-end 5'-phospho-ribonucleoside-RNA + H(+)</text>
        <dbReference type="Rhea" id="RHEA:68096"/>
        <dbReference type="Rhea" id="RHEA-COMP:15179"/>
        <dbReference type="Rhea" id="RHEA-COMP:17355"/>
        <dbReference type="Rhea" id="RHEA-COMP:17428"/>
        <dbReference type="ChEBI" id="CHEBI:15377"/>
        <dbReference type="ChEBI" id="CHEBI:15378"/>
        <dbReference type="ChEBI" id="CHEBI:74896"/>
        <dbReference type="ChEBI" id="CHEBI:138282"/>
        <dbReference type="ChEBI" id="CHEBI:173118"/>
    </reaction>
    <physiologicalReaction direction="left-to-right" evidence="5">
        <dbReference type="Rhea" id="RHEA:68097"/>
    </physiologicalReaction>
</comment>
<dbReference type="SMART" id="SM00849">
    <property type="entry name" value="Lactamase_B"/>
    <property type="match status" value="1"/>
</dbReference>
<comment type="caution">
    <text evidence="8">The sequence shown here is derived from an EMBL/GenBank/DDBJ whole genome shotgun (WGS) entry which is preliminary data.</text>
</comment>
<proteinExistence type="predicted"/>
<dbReference type="AlphaFoldDB" id="A0A226DXR4"/>
<reference evidence="8 9" key="1">
    <citation type="submission" date="2015-12" db="EMBL/GenBank/DDBJ databases">
        <title>The genome of Folsomia candida.</title>
        <authorList>
            <person name="Faddeeva A."/>
            <person name="Derks M.F."/>
            <person name="Anvar Y."/>
            <person name="Smit S."/>
            <person name="Van Straalen N."/>
            <person name="Roelofs D."/>
        </authorList>
    </citation>
    <scope>NUCLEOTIDE SEQUENCE [LARGE SCALE GENOMIC DNA]</scope>
    <source>
        <strain evidence="8 9">VU population</strain>
        <tissue evidence="8">Whole body</tissue>
    </source>
</reference>
<evidence type="ECO:0000259" key="7">
    <source>
        <dbReference type="SMART" id="SM00849"/>
    </source>
</evidence>
<dbReference type="InterPro" id="IPR001279">
    <property type="entry name" value="Metallo-B-lactamas"/>
</dbReference>
<keyword evidence="9" id="KW-1185">Reference proteome</keyword>
<comment type="subcellular location">
    <subcellularLocation>
        <location evidence="1">Cytoplasm</location>
        <location evidence="1">Cytosol</location>
    </subcellularLocation>
</comment>
<dbReference type="CDD" id="cd07711">
    <property type="entry name" value="MBLAC1-like_MBL-fold"/>
    <property type="match status" value="1"/>
</dbReference>
<dbReference type="EMBL" id="LNIX01000009">
    <property type="protein sequence ID" value="OXA50252.1"/>
    <property type="molecule type" value="Genomic_DNA"/>
</dbReference>
<evidence type="ECO:0000313" key="9">
    <source>
        <dbReference type="Proteomes" id="UP000198287"/>
    </source>
</evidence>
<evidence type="ECO:0000256" key="4">
    <source>
        <dbReference type="ARBA" id="ARBA00032988"/>
    </source>
</evidence>
<name>A0A226DXR4_FOLCA</name>
<evidence type="ECO:0000256" key="1">
    <source>
        <dbReference type="ARBA" id="ARBA00004514"/>
    </source>
</evidence>
<dbReference type="PANTHER" id="PTHR23200:SF48">
    <property type="entry name" value="METALLO-BETA-LACTAMASE DOMAIN-CONTAINING PROTEIN 1"/>
    <property type="match status" value="1"/>
</dbReference>
<dbReference type="OMA" id="RCRDGTN"/>
<organism evidence="8 9">
    <name type="scientific">Folsomia candida</name>
    <name type="common">Springtail</name>
    <dbReference type="NCBI Taxonomy" id="158441"/>
    <lineage>
        <taxon>Eukaryota</taxon>
        <taxon>Metazoa</taxon>
        <taxon>Ecdysozoa</taxon>
        <taxon>Arthropoda</taxon>
        <taxon>Hexapoda</taxon>
        <taxon>Collembola</taxon>
        <taxon>Entomobryomorpha</taxon>
        <taxon>Isotomoidea</taxon>
        <taxon>Isotomidae</taxon>
        <taxon>Proisotominae</taxon>
        <taxon>Folsomia</taxon>
    </lineage>
</organism>
<dbReference type="Pfam" id="PF00753">
    <property type="entry name" value="Lactamase_B"/>
    <property type="match status" value="1"/>
</dbReference>
<dbReference type="GO" id="GO:0005829">
    <property type="term" value="C:cytosol"/>
    <property type="evidence" value="ECO:0007669"/>
    <property type="project" value="UniProtKB-SubCell"/>
</dbReference>
<evidence type="ECO:0000256" key="6">
    <source>
        <dbReference type="ARBA" id="ARBA00045869"/>
    </source>
</evidence>
<dbReference type="InterPro" id="IPR039344">
    <property type="entry name" value="MBLAC1"/>
</dbReference>
<accession>A0A226DXR4</accession>
<dbReference type="GO" id="GO:0031123">
    <property type="term" value="P:RNA 3'-end processing"/>
    <property type="evidence" value="ECO:0007669"/>
    <property type="project" value="UniProtKB-ARBA"/>
</dbReference>
<sequence length="235" mass="25970">MEKIVSENATITIIKEGYAYIDGDGWMRANASCTLVQTAESVVIVDTLTPWDGPFILEKLAELNIDKDTVTHVVSTHGHSDHNGNNNLFLSAKQHIVGYCVSNKDVYYAHPFELDEPLIIDPFLKIIPTPGHTNEDVSLIVTLRDSGDQTTGDNNNFENTLAIAGDLFESAKDLLNPDVWTPNSSQPEIQAKNRLKILKMAKTIIPGHGPYFTVQPEHVTAAEDLVKLYEKQNSG</sequence>
<protein>
    <recommendedName>
        <fullName evidence="3">Metallo-beta-lactamase domain-containing protein 1</fullName>
    </recommendedName>
    <alternativeName>
        <fullName evidence="4">Endoribonuclease MBLAC1</fullName>
    </alternativeName>
</protein>
<gene>
    <name evidence="8" type="ORF">Fcan01_15085</name>
</gene>
<dbReference type="Gene3D" id="3.60.15.10">
    <property type="entry name" value="Ribonuclease Z/Hydroxyacylglutathione hydrolase-like"/>
    <property type="match status" value="1"/>
</dbReference>
<dbReference type="SUPFAM" id="SSF56281">
    <property type="entry name" value="Metallo-hydrolase/oxidoreductase"/>
    <property type="match status" value="1"/>
</dbReference>